<evidence type="ECO:0000256" key="6">
    <source>
        <dbReference type="ARBA" id="ARBA00022968"/>
    </source>
</evidence>
<dbReference type="GO" id="GO:0000139">
    <property type="term" value="C:Golgi membrane"/>
    <property type="evidence" value="ECO:0007669"/>
    <property type="project" value="UniProtKB-SubCell"/>
</dbReference>
<evidence type="ECO:0000256" key="4">
    <source>
        <dbReference type="ARBA" id="ARBA00022679"/>
    </source>
</evidence>
<comment type="subcellular location">
    <subcellularLocation>
        <location evidence="1">Golgi apparatus membrane</location>
        <topology evidence="1">Single-pass type II membrane protein</topology>
    </subcellularLocation>
</comment>
<dbReference type="GO" id="GO:0016758">
    <property type="term" value="F:hexosyltransferase activity"/>
    <property type="evidence" value="ECO:0007669"/>
    <property type="project" value="InterPro"/>
</dbReference>
<evidence type="ECO:0000256" key="1">
    <source>
        <dbReference type="ARBA" id="ARBA00004323"/>
    </source>
</evidence>
<evidence type="ECO:0008006" key="12">
    <source>
        <dbReference type="Google" id="ProtNLM"/>
    </source>
</evidence>
<reference evidence="10 11" key="1">
    <citation type="submission" date="2018-09" db="EMBL/GenBank/DDBJ databases">
        <title>Genomic investigation of the strawberry pathogen Phytophthora fragariae indicates pathogenicity is determined by transcriptional variation in three key races.</title>
        <authorList>
            <person name="Adams T.M."/>
            <person name="Armitage A.D."/>
            <person name="Sobczyk M.K."/>
            <person name="Bates H.J."/>
            <person name="Dunwell J.M."/>
            <person name="Nellist C.F."/>
            <person name="Harrison R.J."/>
        </authorList>
    </citation>
    <scope>NUCLEOTIDE SEQUENCE [LARGE SCALE GENOMIC DNA]</scope>
    <source>
        <strain evidence="10 11">NOV-77</strain>
    </source>
</reference>
<dbReference type="InterPro" id="IPR002659">
    <property type="entry name" value="Glyco_trans_31"/>
</dbReference>
<dbReference type="PANTHER" id="PTHR11214:SF3">
    <property type="entry name" value="BETA-1,3-GALACTOSYLTRANSFERASE 6"/>
    <property type="match status" value="1"/>
</dbReference>
<evidence type="ECO:0000256" key="9">
    <source>
        <dbReference type="ARBA" id="ARBA00023136"/>
    </source>
</evidence>
<organism evidence="10 11">
    <name type="scientific">Phytophthora fragariae</name>
    <dbReference type="NCBI Taxonomy" id="53985"/>
    <lineage>
        <taxon>Eukaryota</taxon>
        <taxon>Sar</taxon>
        <taxon>Stramenopiles</taxon>
        <taxon>Oomycota</taxon>
        <taxon>Peronosporomycetes</taxon>
        <taxon>Peronosporales</taxon>
        <taxon>Peronosporaceae</taxon>
        <taxon>Phytophthora</taxon>
    </lineage>
</organism>
<accession>A0A6G0SF01</accession>
<gene>
    <name evidence="10" type="ORF">PF008_g3352</name>
</gene>
<keyword evidence="5" id="KW-0812">Transmembrane</keyword>
<evidence type="ECO:0000256" key="8">
    <source>
        <dbReference type="ARBA" id="ARBA00023034"/>
    </source>
</evidence>
<keyword evidence="6" id="KW-0735">Signal-anchor</keyword>
<dbReference type="AlphaFoldDB" id="A0A6G0SF01"/>
<evidence type="ECO:0000313" key="11">
    <source>
        <dbReference type="Proteomes" id="UP000486351"/>
    </source>
</evidence>
<comment type="similarity">
    <text evidence="2">Belongs to the glycosyltransferase 31 family.</text>
</comment>
<protein>
    <recommendedName>
        <fullName evidence="12">Galectin domain-containing protein</fullName>
    </recommendedName>
</protein>
<evidence type="ECO:0000256" key="3">
    <source>
        <dbReference type="ARBA" id="ARBA00022676"/>
    </source>
</evidence>
<keyword evidence="9" id="KW-0472">Membrane</keyword>
<dbReference type="Gene3D" id="3.90.550.50">
    <property type="match status" value="2"/>
</dbReference>
<dbReference type="Pfam" id="PF01762">
    <property type="entry name" value="Galactosyl_T"/>
    <property type="match status" value="2"/>
</dbReference>
<keyword evidence="3" id="KW-0328">Glycosyltransferase</keyword>
<evidence type="ECO:0000256" key="7">
    <source>
        <dbReference type="ARBA" id="ARBA00022989"/>
    </source>
</evidence>
<evidence type="ECO:0000256" key="5">
    <source>
        <dbReference type="ARBA" id="ARBA00022692"/>
    </source>
</evidence>
<keyword evidence="8" id="KW-0333">Golgi apparatus</keyword>
<evidence type="ECO:0000256" key="2">
    <source>
        <dbReference type="ARBA" id="ARBA00008661"/>
    </source>
</evidence>
<evidence type="ECO:0000313" key="10">
    <source>
        <dbReference type="EMBL" id="KAE9357011.1"/>
    </source>
</evidence>
<keyword evidence="7" id="KW-1133">Transmembrane helix</keyword>
<dbReference type="Proteomes" id="UP000486351">
    <property type="component" value="Unassembled WGS sequence"/>
</dbReference>
<dbReference type="PANTHER" id="PTHR11214">
    <property type="entry name" value="BETA-1,3-N-ACETYLGLUCOSAMINYLTRANSFERASE"/>
    <property type="match status" value="1"/>
</dbReference>
<keyword evidence="4" id="KW-0808">Transferase</keyword>
<proteinExistence type="inferred from homology"/>
<comment type="caution">
    <text evidence="10">The sequence shown here is derived from an EMBL/GenBank/DDBJ whole genome shotgun (WGS) entry which is preliminary data.</text>
</comment>
<dbReference type="EMBL" id="QXFY01000102">
    <property type="protein sequence ID" value="KAE9357011.1"/>
    <property type="molecule type" value="Genomic_DNA"/>
</dbReference>
<sequence>MHAEARRNQLREDYDLSLVEWARQQQSQRDRRLLESLEEDEVGLHLSQARGGSQREDELVLLIGVKTAVATNFALRQAIRETWASKDALPDGVKVVFLGCRPIARVDEDVADENDWERRRLRDAIMLEKMVYGDLLTDELDCDDTYLDLANKVKEFFHLAAMRFGHAQYVMIADDDVYVRTDMLIKTVVALLWLNLALCCSAGSLPPVEGNRLESSARDAEDVEDPVTAIRIIHPPDGAIEKPPVMFKTFIDLRPGTTQLFEALYEGGSLCLEANGEIVHCSPLDESTFWYHHLGNCTARAFLIRSGSFIPENRGSYSQSPPVTFTQVDEVEFNEHIAREIEKHDKRHRAGYQQSLVEWAETKQRLPDEEILNHLQSTPTSINESATDPVLVVGVRTAVVANFPFRQAIRETWASNAVLPHGVKVVFLGCRPYAEVADGFLDNAFEEVSLRRIWESVELEKQVYGDLSTDELDCDDSYGHLADKTKEFFHFAATRFPDAQYVMVADDDLYLRLDNIAAWLQRLGPLRRFYVGHVRAIQSAAKIPPNRNPSSRHYLPQEQYPMRELPPFALGANFFLSMDCVRFVSKNRHRLRDLGGMDDISTALWMLALQVHPKHLSGLDHLNWGPCNDDLVALSDLTVSAIRVIHANVVSGRRFCHGFEWNVWMRNNIGAPSKGWPRLLSFSRESLNVEFSTRSFEEAGQLEVVVTLSTPTYAGIKTYYLPFTESMKIFAERVCVKARLQFPGSADTSCSKMIQSEFQLWSDKIDTAEWRRKEFVRAAEIPIKELCP</sequence>
<name>A0A6G0SF01_9STRA</name>